<sequence>MVDSDSRVRSGGPVATAGPPVVPQELSRISLIAVTLAVLAEVLRAGFPAFGHYTESGGAVTATLVILVSCLSGFLAPGVRAVAGPRGLPAVAIGGLLAVRLAMQAVSPALWLAFAGAVFGMLAVTALYEAARGLSGTGFAVAATAGLTGDTALRLAFGTWDPPARAGVAAWIVTLLIVAGGVAALVRWLRNPPVEAPVIGWRDALGAAALGPFLALQILVLSSPAFTSSSGGLPLAVAGVVVLAGQALAMAFLSSGLAVAAVPGGVCVFGGTLLGVGAGAVTGRYGLTGAVAIAVVIIGQVLSAWLLAVASRVPLRRGGYRGRPAERGGPPPDVSVPDTGGRAWRIDLGAALGALGVLVVILPYQLHYTHPLPLPNKVLPGLAGIALGLLSAIAAARGGPLPARSAVRALGAGAGALVLAVVPVIYAVTAPSVTRAATRLPGTFRLVSYDIHDAIGDGGRLDPEAIARAIEAQRADVVALQGVGRGRPMSGTTDVASWLARRLKMRLVWGAAADHQDGNAVLTRLRVKATGAGRLPVGAGPQAPGYVWARVDVGGGNTADVWSVRLQQGADRAQSRLTEIGKLLQVWSGAPRTIIAGNMGAGPGTPELSRLMGQSGLRGTMESPPPTMTGGVRADWILGSDDLGFDNSAVDSSRRASDHYPVAATVRVVG</sequence>
<reference evidence="2 3" key="1">
    <citation type="journal article" date="2019" name="Int. J. Syst. Evol. Microbiol.">
        <title>The Global Catalogue of Microorganisms (GCM) 10K type strain sequencing project: providing services to taxonomists for standard genome sequencing and annotation.</title>
        <authorList>
            <consortium name="The Broad Institute Genomics Platform"/>
            <consortium name="The Broad Institute Genome Sequencing Center for Infectious Disease"/>
            <person name="Wu L."/>
            <person name="Ma J."/>
        </authorList>
    </citation>
    <scope>NUCLEOTIDE SEQUENCE [LARGE SCALE GENOMIC DNA]</scope>
    <source>
        <strain evidence="2 3">JCM 3146</strain>
    </source>
</reference>
<dbReference type="PANTHER" id="PTHR14859">
    <property type="entry name" value="CALCOFLUOR WHITE HYPERSENSITIVE PROTEIN PRECURSOR"/>
    <property type="match status" value="1"/>
</dbReference>
<dbReference type="InterPro" id="IPR051916">
    <property type="entry name" value="GPI-anchor_lipid_remodeler"/>
</dbReference>
<feature type="transmembrane region" description="Helical" evidence="1">
    <location>
        <begin position="378"/>
        <end position="397"/>
    </location>
</feature>
<dbReference type="Gene3D" id="3.60.10.10">
    <property type="entry name" value="Endonuclease/exonuclease/phosphatase"/>
    <property type="match status" value="1"/>
</dbReference>
<dbReference type="EMBL" id="BAAABM010000007">
    <property type="protein sequence ID" value="GAA0323082.1"/>
    <property type="molecule type" value="Genomic_DNA"/>
</dbReference>
<feature type="transmembrane region" description="Helical" evidence="1">
    <location>
        <begin position="109"/>
        <end position="127"/>
    </location>
</feature>
<dbReference type="PANTHER" id="PTHR14859:SF15">
    <property type="entry name" value="ENDONUCLEASE_EXONUCLEASE_PHOSPHATASE DOMAIN-CONTAINING PROTEIN"/>
    <property type="match status" value="1"/>
</dbReference>
<dbReference type="Proteomes" id="UP001501822">
    <property type="component" value="Unassembled WGS sequence"/>
</dbReference>
<feature type="transmembrane region" description="Helical" evidence="1">
    <location>
        <begin position="139"/>
        <end position="157"/>
    </location>
</feature>
<feature type="transmembrane region" description="Helical" evidence="1">
    <location>
        <begin position="409"/>
        <end position="429"/>
    </location>
</feature>
<feature type="transmembrane region" description="Helical" evidence="1">
    <location>
        <begin position="233"/>
        <end position="253"/>
    </location>
</feature>
<proteinExistence type="predicted"/>
<evidence type="ECO:0008006" key="4">
    <source>
        <dbReference type="Google" id="ProtNLM"/>
    </source>
</evidence>
<feature type="transmembrane region" description="Helical" evidence="1">
    <location>
        <begin position="348"/>
        <end position="366"/>
    </location>
</feature>
<feature type="transmembrane region" description="Helical" evidence="1">
    <location>
        <begin position="287"/>
        <end position="308"/>
    </location>
</feature>
<dbReference type="RefSeq" id="WP_252799710.1">
    <property type="nucleotide sequence ID" value="NZ_BAAABM010000007.1"/>
</dbReference>
<keyword evidence="1" id="KW-0472">Membrane</keyword>
<feature type="transmembrane region" description="Helical" evidence="1">
    <location>
        <begin position="87"/>
        <end position="103"/>
    </location>
</feature>
<name>A0ABN0W208_9ACTN</name>
<dbReference type="InterPro" id="IPR036691">
    <property type="entry name" value="Endo/exonu/phosph_ase_sf"/>
</dbReference>
<feature type="transmembrane region" description="Helical" evidence="1">
    <location>
        <begin position="169"/>
        <end position="189"/>
    </location>
</feature>
<evidence type="ECO:0000313" key="2">
    <source>
        <dbReference type="EMBL" id="GAA0323082.1"/>
    </source>
</evidence>
<protein>
    <recommendedName>
        <fullName evidence="4">Endonuclease/exonuclease/phosphatase</fullName>
    </recommendedName>
</protein>
<keyword evidence="3" id="KW-1185">Reference proteome</keyword>
<feature type="transmembrane region" description="Helical" evidence="1">
    <location>
        <begin position="56"/>
        <end position="75"/>
    </location>
</feature>
<feature type="transmembrane region" description="Helical" evidence="1">
    <location>
        <begin position="260"/>
        <end position="281"/>
    </location>
</feature>
<evidence type="ECO:0000313" key="3">
    <source>
        <dbReference type="Proteomes" id="UP001501822"/>
    </source>
</evidence>
<feature type="transmembrane region" description="Helical" evidence="1">
    <location>
        <begin position="201"/>
        <end position="221"/>
    </location>
</feature>
<gene>
    <name evidence="2" type="ORF">GCM10010151_11140</name>
</gene>
<dbReference type="SUPFAM" id="SSF56219">
    <property type="entry name" value="DNase I-like"/>
    <property type="match status" value="1"/>
</dbReference>
<comment type="caution">
    <text evidence="2">The sequence shown here is derived from an EMBL/GenBank/DDBJ whole genome shotgun (WGS) entry which is preliminary data.</text>
</comment>
<keyword evidence="1" id="KW-1133">Transmembrane helix</keyword>
<keyword evidence="1" id="KW-0812">Transmembrane</keyword>
<organism evidence="2 3">
    <name type="scientific">Actinoallomurus spadix</name>
    <dbReference type="NCBI Taxonomy" id="79912"/>
    <lineage>
        <taxon>Bacteria</taxon>
        <taxon>Bacillati</taxon>
        <taxon>Actinomycetota</taxon>
        <taxon>Actinomycetes</taxon>
        <taxon>Streptosporangiales</taxon>
        <taxon>Thermomonosporaceae</taxon>
        <taxon>Actinoallomurus</taxon>
    </lineage>
</organism>
<accession>A0ABN0W208</accession>
<evidence type="ECO:0000256" key="1">
    <source>
        <dbReference type="SAM" id="Phobius"/>
    </source>
</evidence>